<sequence>MHCNKIVSKLTIELCINSEYECECLSLCECNSLVNPFLKIPDFLVQIFIKFRSTIDYVRARIMTATPATFIGVDDDDDDYDTDVVQSLSISTHSSTTMIIPLAGAAVRNDIIEK</sequence>
<dbReference type="Proteomes" id="UP000092445">
    <property type="component" value="Unassembled WGS sequence"/>
</dbReference>
<dbReference type="EnsemblMetazoa" id="GPAI011000-RA">
    <property type="protein sequence ID" value="GPAI011000-PA"/>
    <property type="gene ID" value="GPAI011000"/>
</dbReference>
<evidence type="ECO:0000313" key="1">
    <source>
        <dbReference type="EnsemblMetazoa" id="GPAI011000-PA"/>
    </source>
</evidence>
<dbReference type="VEuPathDB" id="VectorBase:GPAI011000"/>
<reference evidence="1" key="2">
    <citation type="submission" date="2020-05" db="UniProtKB">
        <authorList>
            <consortium name="EnsemblMetazoa"/>
        </authorList>
    </citation>
    <scope>IDENTIFICATION</scope>
    <source>
        <strain evidence="1">IAEA</strain>
    </source>
</reference>
<dbReference type="AlphaFoldDB" id="A0A1A9ZD35"/>
<reference evidence="2" key="1">
    <citation type="submission" date="2014-03" db="EMBL/GenBank/DDBJ databases">
        <authorList>
            <person name="Aksoy S."/>
            <person name="Warren W."/>
            <person name="Wilson R.K."/>
        </authorList>
    </citation>
    <scope>NUCLEOTIDE SEQUENCE [LARGE SCALE GENOMIC DNA]</scope>
    <source>
        <strain evidence="2">IAEA</strain>
    </source>
</reference>
<evidence type="ECO:0000313" key="2">
    <source>
        <dbReference type="Proteomes" id="UP000092445"/>
    </source>
</evidence>
<name>A0A1A9ZD35_GLOPL</name>
<accession>A0A1A9ZD35</accession>
<proteinExistence type="predicted"/>
<keyword evidence="2" id="KW-1185">Reference proteome</keyword>
<organism evidence="1 2">
    <name type="scientific">Glossina pallidipes</name>
    <name type="common">Tsetse fly</name>
    <dbReference type="NCBI Taxonomy" id="7398"/>
    <lineage>
        <taxon>Eukaryota</taxon>
        <taxon>Metazoa</taxon>
        <taxon>Ecdysozoa</taxon>
        <taxon>Arthropoda</taxon>
        <taxon>Hexapoda</taxon>
        <taxon>Insecta</taxon>
        <taxon>Pterygota</taxon>
        <taxon>Neoptera</taxon>
        <taxon>Endopterygota</taxon>
        <taxon>Diptera</taxon>
        <taxon>Brachycera</taxon>
        <taxon>Muscomorpha</taxon>
        <taxon>Hippoboscoidea</taxon>
        <taxon>Glossinidae</taxon>
        <taxon>Glossina</taxon>
    </lineage>
</organism>
<protein>
    <submittedName>
        <fullName evidence="1">Uncharacterized protein</fullName>
    </submittedName>
</protein>